<dbReference type="Gene3D" id="3.40.1740.10">
    <property type="entry name" value="VC0467-like"/>
    <property type="match status" value="1"/>
</dbReference>
<gene>
    <name evidence="3" type="ORF">KX01_1232</name>
</gene>
<dbReference type="Pfam" id="PF02622">
    <property type="entry name" value="DUF179"/>
    <property type="match status" value="1"/>
</dbReference>
<dbReference type="EMBL" id="CP009654">
    <property type="protein sequence ID" value="APC96452.1"/>
    <property type="molecule type" value="Genomic_DNA"/>
</dbReference>
<dbReference type="Gene3D" id="3.30.70.1300">
    <property type="entry name" value="VC0467-like domains"/>
    <property type="match status" value="1"/>
</dbReference>
<evidence type="ECO:0000256" key="1">
    <source>
        <dbReference type="ARBA" id="ARBA00009600"/>
    </source>
</evidence>
<dbReference type="STRING" id="1542390.KX01_1232"/>
<reference evidence="4" key="1">
    <citation type="submission" date="2014-10" db="EMBL/GenBank/DDBJ databases">
        <authorList>
            <person name="Kuske C.R."/>
            <person name="Challacombe J.F."/>
            <person name="Daligault H.E."/>
            <person name="Davenport K.W."/>
            <person name="Johnson S.L."/>
            <person name="Siddaramappa S."/>
            <person name="Petersen J.M."/>
        </authorList>
    </citation>
    <scope>NUCLEOTIDE SEQUENCE [LARGE SCALE GENOMIC DNA]</scope>
    <source>
        <strain evidence="4">CA97-1460</strain>
    </source>
</reference>
<dbReference type="InterPro" id="IPR003774">
    <property type="entry name" value="AlgH-like"/>
</dbReference>
<evidence type="ECO:0000256" key="2">
    <source>
        <dbReference type="HAMAP-Rule" id="MF_00758"/>
    </source>
</evidence>
<dbReference type="AlphaFoldDB" id="A0A1J0KS48"/>
<proteinExistence type="inferred from homology"/>
<evidence type="ECO:0000313" key="4">
    <source>
        <dbReference type="Proteomes" id="UP000182521"/>
    </source>
</evidence>
<accession>A0A1J0KS48</accession>
<dbReference type="Proteomes" id="UP000182521">
    <property type="component" value="Chromosome"/>
</dbReference>
<dbReference type="OrthoDB" id="9807486at2"/>
<dbReference type="SUPFAM" id="SSF143456">
    <property type="entry name" value="VC0467-like"/>
    <property type="match status" value="1"/>
</dbReference>
<comment type="similarity">
    <text evidence="1 2">Belongs to the UPF0301 (AlgH) family.</text>
</comment>
<organism evidence="3 4">
    <name type="scientific">Francisella frigiditurris</name>
    <dbReference type="NCBI Taxonomy" id="1542390"/>
    <lineage>
        <taxon>Bacteria</taxon>
        <taxon>Pseudomonadati</taxon>
        <taxon>Pseudomonadota</taxon>
        <taxon>Gammaproteobacteria</taxon>
        <taxon>Thiotrichales</taxon>
        <taxon>Francisellaceae</taxon>
        <taxon>Francisella</taxon>
    </lineage>
</organism>
<protein>
    <recommendedName>
        <fullName evidence="2">UPF0301 protein KX01_1232</fullName>
    </recommendedName>
</protein>
<sequence length="194" mass="22015">MFSNHKSEVLVATPLIKNDLVFSESVIYLCQNDKYGAMGLIVNKPLPECLRDVFKELKIDYSNTFEEVLEQPVYMGGPISPNKILILHSVHNTHQYDSTIKLSDGLAITASVDILEDLANNILPEYFLPVLGYSCWTSEQLSDEIKANDWLITNKINKKVMFHFENTDKWENHVEASGLSLANFDKIFNHIGHG</sequence>
<dbReference type="HAMAP" id="MF_00758">
    <property type="entry name" value="UPF0301"/>
    <property type="match status" value="1"/>
</dbReference>
<keyword evidence="4" id="KW-1185">Reference proteome</keyword>
<dbReference type="PANTHER" id="PTHR30327">
    <property type="entry name" value="UNCHARACTERIZED PROTEIN YQGE"/>
    <property type="match status" value="1"/>
</dbReference>
<name>A0A1J0KS48_9GAMM</name>
<evidence type="ECO:0000313" key="3">
    <source>
        <dbReference type="EMBL" id="APC96452.1"/>
    </source>
</evidence>
<dbReference type="PANTHER" id="PTHR30327:SF1">
    <property type="entry name" value="UPF0301 PROTEIN YQGE"/>
    <property type="match status" value="1"/>
</dbReference>
<dbReference type="RefSeq" id="WP_071664141.1">
    <property type="nucleotide sequence ID" value="NZ_CP009654.1"/>
</dbReference>
<dbReference type="GO" id="GO:0005829">
    <property type="term" value="C:cytosol"/>
    <property type="evidence" value="ECO:0007669"/>
    <property type="project" value="TreeGrafter"/>
</dbReference>
<dbReference type="KEGG" id="frc:KX01_1232"/>